<organism evidence="2 3">
    <name type="scientific">Brevundimonas albigilva</name>
    <dbReference type="NCBI Taxonomy" id="1312364"/>
    <lineage>
        <taxon>Bacteria</taxon>
        <taxon>Pseudomonadati</taxon>
        <taxon>Pseudomonadota</taxon>
        <taxon>Alphaproteobacteria</taxon>
        <taxon>Caulobacterales</taxon>
        <taxon>Caulobacteraceae</taxon>
        <taxon>Brevundimonas</taxon>
    </lineage>
</organism>
<evidence type="ECO:0000313" key="3">
    <source>
        <dbReference type="Proteomes" id="UP001055429"/>
    </source>
</evidence>
<protein>
    <submittedName>
        <fullName evidence="2">Uncharacterized protein</fullName>
    </submittedName>
</protein>
<proteinExistence type="predicted"/>
<sequence length="70" mass="7378">MTNALIVMAGAWLIGGAALGVLRIDRAIQKRRQRTGVGPFGVLGLTMIGLTVFAWFVIGGGGEGLEPIRR</sequence>
<keyword evidence="1" id="KW-0472">Membrane</keyword>
<accession>A0ABY4SM08</accession>
<name>A0ABY4SM08_9CAUL</name>
<evidence type="ECO:0000256" key="1">
    <source>
        <dbReference type="SAM" id="Phobius"/>
    </source>
</evidence>
<keyword evidence="3" id="KW-1185">Reference proteome</keyword>
<feature type="transmembrane region" description="Helical" evidence="1">
    <location>
        <begin position="6"/>
        <end position="24"/>
    </location>
</feature>
<dbReference type="EMBL" id="CP097649">
    <property type="protein sequence ID" value="URI15957.1"/>
    <property type="molecule type" value="Genomic_DNA"/>
</dbReference>
<dbReference type="Proteomes" id="UP001055429">
    <property type="component" value="Chromosome"/>
</dbReference>
<dbReference type="RefSeq" id="WP_250202212.1">
    <property type="nucleotide sequence ID" value="NZ_CP097649.1"/>
</dbReference>
<reference evidence="2" key="1">
    <citation type="submission" date="2022-05" db="EMBL/GenBank/DDBJ databases">
        <title>Brevundimonas albigilva TT17 genome sequence.</title>
        <authorList>
            <person name="Lee K."/>
            <person name="Son H."/>
        </authorList>
    </citation>
    <scope>NUCLEOTIDE SEQUENCE</scope>
    <source>
        <strain evidence="2">TT17</strain>
    </source>
</reference>
<feature type="transmembrane region" description="Helical" evidence="1">
    <location>
        <begin position="36"/>
        <end position="58"/>
    </location>
</feature>
<keyword evidence="1" id="KW-1133">Transmembrane helix</keyword>
<gene>
    <name evidence="2" type="ORF">M8231_02915</name>
</gene>
<keyword evidence="1" id="KW-0812">Transmembrane</keyword>
<evidence type="ECO:0000313" key="2">
    <source>
        <dbReference type="EMBL" id="URI15957.1"/>
    </source>
</evidence>